<evidence type="ECO:0000256" key="10">
    <source>
        <dbReference type="ARBA" id="ARBA00048525"/>
    </source>
</evidence>
<evidence type="ECO:0000256" key="4">
    <source>
        <dbReference type="ARBA" id="ARBA00011738"/>
    </source>
</evidence>
<dbReference type="Gene3D" id="3.90.1170.30">
    <property type="entry name" value="Pyrimidine nucleoside phosphorylase-like, C-terminal domain"/>
    <property type="match status" value="1"/>
</dbReference>
<dbReference type="NCBIfam" id="TIGR02644">
    <property type="entry name" value="Y_phosphoryl"/>
    <property type="match status" value="1"/>
</dbReference>
<evidence type="ECO:0000259" key="11">
    <source>
        <dbReference type="SMART" id="SM00941"/>
    </source>
</evidence>
<dbReference type="EMBL" id="CP001348">
    <property type="protein sequence ID" value="ACL76101.1"/>
    <property type="molecule type" value="Genomic_DNA"/>
</dbReference>
<dbReference type="Proteomes" id="UP000001349">
    <property type="component" value="Chromosome"/>
</dbReference>
<sequence length="440" mass="47416">MRMYEIIEKKRDGFELSLDEINFFITEYCNNSIPDYQAAALLMAIFLRGMNERETADLTNVMANSGDRIDLSSIAGIKVDKHSTGGVGDKTTLILAPIVAACGIPVAKMSGRGLGHTGGTIDKLESIPGFNTSLSTEQFIDNVKSIGISIAGQTGNLAPADKKLYALRDVTATVNNTSLIASSIMSKKLASGADRIVLDVKTGSGAFMKTFEDSVELAKTMVKIGKNTGRKTIAVVTDMDIPLGFAVGNSLEIIEVIDTLKSKGPEDLKVVSFELAARMLELSGIGNIDECRARVSNAVESGKALSKFAELIENQGGNKDVINDSTLFPQPAYKLDFICEKPGYIQFMKTDQIGIASLVLGAGRETKESKIDYSAGIMFNKKTGDRVEAGESVAVLYTNREETLLHAVSLLKEAVVISELPHERKPLILAYIDSEGNIKK</sequence>
<dbReference type="GO" id="GO:0004645">
    <property type="term" value="F:1,4-alpha-oligoglucan phosphorylase activity"/>
    <property type="evidence" value="ECO:0007669"/>
    <property type="project" value="InterPro"/>
</dbReference>
<protein>
    <recommendedName>
        <fullName evidence="6">Pyrimidine-nucleoside phosphorylase</fullName>
        <ecNumber evidence="5">2.4.2.2</ecNumber>
    </recommendedName>
</protein>
<dbReference type="GO" id="GO:0006213">
    <property type="term" value="P:pyrimidine nucleoside metabolic process"/>
    <property type="evidence" value="ECO:0007669"/>
    <property type="project" value="InterPro"/>
</dbReference>
<dbReference type="HOGENOM" id="CLU_025040_0_1_9"/>
<dbReference type="InterPro" id="IPR000312">
    <property type="entry name" value="Glycosyl_Trfase_fam3"/>
</dbReference>
<dbReference type="InterPro" id="IPR000053">
    <property type="entry name" value="Thymidine/pyrmidine_PPase"/>
</dbReference>
<accession>B8I2V8</accession>
<evidence type="ECO:0000256" key="6">
    <source>
        <dbReference type="ARBA" id="ARBA00014680"/>
    </source>
</evidence>
<dbReference type="InterPro" id="IPR036320">
    <property type="entry name" value="Glycosyl_Trfase_fam3_N_dom_sf"/>
</dbReference>
<comment type="subunit">
    <text evidence="4">Homodimer.</text>
</comment>
<keyword evidence="13" id="KW-1185">Reference proteome</keyword>
<dbReference type="NCBIfam" id="NF004747">
    <property type="entry name" value="PRK06078.1"/>
    <property type="match status" value="1"/>
</dbReference>
<dbReference type="InterPro" id="IPR036566">
    <property type="entry name" value="PYNP-like_C_sf"/>
</dbReference>
<dbReference type="Pfam" id="PF07831">
    <property type="entry name" value="PYNP_C"/>
    <property type="match status" value="1"/>
</dbReference>
<dbReference type="RefSeq" id="WP_015925216.1">
    <property type="nucleotide sequence ID" value="NC_011898.1"/>
</dbReference>
<dbReference type="InterPro" id="IPR035902">
    <property type="entry name" value="Nuc_phospho_transferase"/>
</dbReference>
<proteinExistence type="inferred from homology"/>
<dbReference type="InterPro" id="IPR017459">
    <property type="entry name" value="Glycosyl_Trfase_fam3_N_dom"/>
</dbReference>
<dbReference type="Pfam" id="PF00591">
    <property type="entry name" value="Glycos_transf_3"/>
    <property type="match status" value="1"/>
</dbReference>
<evidence type="ECO:0000256" key="7">
    <source>
        <dbReference type="ARBA" id="ARBA00022676"/>
    </source>
</evidence>
<feature type="domain" description="Pyrimidine nucleoside phosphorylase C-terminal" evidence="11">
    <location>
        <begin position="344"/>
        <end position="418"/>
    </location>
</feature>
<comment type="function">
    <text evidence="2">Catalyzes phosphorolysis of the pyrimidine nucleosides uridine, thymidine and 2'-deoxyuridine with the formation of the corresponding pyrimidine base and ribose-1-phosphate.</text>
</comment>
<evidence type="ECO:0000256" key="1">
    <source>
        <dbReference type="ARBA" id="ARBA00001066"/>
    </source>
</evidence>
<evidence type="ECO:0000256" key="2">
    <source>
        <dbReference type="ARBA" id="ARBA00003877"/>
    </source>
</evidence>
<dbReference type="STRING" id="394503.Ccel_1750"/>
<reference evidence="12 13" key="1">
    <citation type="submission" date="2009-01" db="EMBL/GenBank/DDBJ databases">
        <title>Complete sequence of Clostridium cellulolyticum H10.</title>
        <authorList>
            <consortium name="US DOE Joint Genome Institute"/>
            <person name="Lucas S."/>
            <person name="Copeland A."/>
            <person name="Lapidus A."/>
            <person name="Glavina del Rio T."/>
            <person name="Dalin E."/>
            <person name="Tice H."/>
            <person name="Bruce D."/>
            <person name="Goodwin L."/>
            <person name="Pitluck S."/>
            <person name="Chertkov O."/>
            <person name="Saunders E."/>
            <person name="Brettin T."/>
            <person name="Detter J.C."/>
            <person name="Han C."/>
            <person name="Larimer F."/>
            <person name="Land M."/>
            <person name="Hauser L."/>
            <person name="Kyrpides N."/>
            <person name="Ivanova N."/>
            <person name="Zhou J."/>
            <person name="Richardson P."/>
        </authorList>
    </citation>
    <scope>NUCLEOTIDE SEQUENCE [LARGE SCALE GENOMIC DNA]</scope>
    <source>
        <strain evidence="13">ATCC 35319 / DSM 5812 / JCM 6584 / H10</strain>
    </source>
</reference>
<dbReference type="OrthoDB" id="9763887at2"/>
<dbReference type="SMART" id="SM00941">
    <property type="entry name" value="PYNP_C"/>
    <property type="match status" value="1"/>
</dbReference>
<evidence type="ECO:0000313" key="13">
    <source>
        <dbReference type="Proteomes" id="UP000001349"/>
    </source>
</evidence>
<dbReference type="Gene3D" id="3.40.1030.10">
    <property type="entry name" value="Nucleoside phosphorylase/phosphoribosyltransferase catalytic domain"/>
    <property type="match status" value="1"/>
</dbReference>
<dbReference type="KEGG" id="cce:Ccel_1750"/>
<dbReference type="InterPro" id="IPR013102">
    <property type="entry name" value="PYNP_C"/>
</dbReference>
<comment type="similarity">
    <text evidence="3">Belongs to the thymidine/pyrimidine-nucleoside phosphorylase family.</text>
</comment>
<evidence type="ECO:0000256" key="5">
    <source>
        <dbReference type="ARBA" id="ARBA00011889"/>
    </source>
</evidence>
<name>B8I2V8_RUMCH</name>
<dbReference type="AlphaFoldDB" id="B8I2V8"/>
<dbReference type="SUPFAM" id="SSF54680">
    <property type="entry name" value="Pyrimidine nucleoside phosphorylase C-terminal domain"/>
    <property type="match status" value="1"/>
</dbReference>
<dbReference type="PROSITE" id="PS00647">
    <property type="entry name" value="THYMID_PHOSPHORYLASE"/>
    <property type="match status" value="1"/>
</dbReference>
<dbReference type="Pfam" id="PF02885">
    <property type="entry name" value="Glycos_trans_3N"/>
    <property type="match status" value="1"/>
</dbReference>
<dbReference type="SUPFAM" id="SSF47648">
    <property type="entry name" value="Nucleoside phosphorylase/phosphoribosyltransferase N-terminal domain"/>
    <property type="match status" value="1"/>
</dbReference>
<organism evidence="12 13">
    <name type="scientific">Ruminiclostridium cellulolyticum (strain ATCC 35319 / DSM 5812 / JCM 6584 / H10)</name>
    <name type="common">Clostridium cellulolyticum</name>
    <dbReference type="NCBI Taxonomy" id="394503"/>
    <lineage>
        <taxon>Bacteria</taxon>
        <taxon>Bacillati</taxon>
        <taxon>Bacillota</taxon>
        <taxon>Clostridia</taxon>
        <taxon>Eubacteriales</taxon>
        <taxon>Oscillospiraceae</taxon>
        <taxon>Ruminiclostridium</taxon>
    </lineage>
</organism>
<dbReference type="PIRSF" id="PIRSF000478">
    <property type="entry name" value="TP_PyNP"/>
    <property type="match status" value="1"/>
</dbReference>
<dbReference type="GO" id="GO:0009032">
    <property type="term" value="F:thymidine phosphorylase activity"/>
    <property type="evidence" value="ECO:0007669"/>
    <property type="project" value="TreeGrafter"/>
</dbReference>
<evidence type="ECO:0000256" key="9">
    <source>
        <dbReference type="ARBA" id="ARBA00048453"/>
    </source>
</evidence>
<dbReference type="GO" id="GO:0006206">
    <property type="term" value="P:pyrimidine nucleobase metabolic process"/>
    <property type="evidence" value="ECO:0007669"/>
    <property type="project" value="InterPro"/>
</dbReference>
<dbReference type="EC" id="2.4.2.2" evidence="5"/>
<evidence type="ECO:0000313" key="12">
    <source>
        <dbReference type="EMBL" id="ACL76101.1"/>
    </source>
</evidence>
<dbReference type="Gene3D" id="1.20.970.10">
    <property type="entry name" value="Transferase, Pyrimidine Nucleoside Phosphorylase, Chain C"/>
    <property type="match status" value="1"/>
</dbReference>
<evidence type="ECO:0000256" key="3">
    <source>
        <dbReference type="ARBA" id="ARBA00006915"/>
    </source>
</evidence>
<evidence type="ECO:0000256" key="8">
    <source>
        <dbReference type="ARBA" id="ARBA00022679"/>
    </source>
</evidence>
<dbReference type="InterPro" id="IPR018090">
    <property type="entry name" value="Pyrmidine_PPas_bac/euk"/>
</dbReference>
<gene>
    <name evidence="12" type="ordered locus">Ccel_1750</name>
</gene>
<comment type="catalytic activity">
    <reaction evidence="10">
        <text>thymidine + phosphate = 2-deoxy-alpha-D-ribose 1-phosphate + thymine</text>
        <dbReference type="Rhea" id="RHEA:16037"/>
        <dbReference type="ChEBI" id="CHEBI:17748"/>
        <dbReference type="ChEBI" id="CHEBI:17821"/>
        <dbReference type="ChEBI" id="CHEBI:43474"/>
        <dbReference type="ChEBI" id="CHEBI:57259"/>
        <dbReference type="EC" id="2.4.2.2"/>
    </reaction>
</comment>
<dbReference type="InterPro" id="IPR017872">
    <property type="entry name" value="Pyrmidine_PPase_CS"/>
</dbReference>
<dbReference type="PANTHER" id="PTHR10515">
    <property type="entry name" value="THYMIDINE PHOSPHORYLASE"/>
    <property type="match status" value="1"/>
</dbReference>
<dbReference type="GO" id="GO:0005829">
    <property type="term" value="C:cytosol"/>
    <property type="evidence" value="ECO:0007669"/>
    <property type="project" value="TreeGrafter"/>
</dbReference>
<dbReference type="FunFam" id="3.40.1030.10:FF:000003">
    <property type="entry name" value="Pyrimidine-nucleoside phosphorylase"/>
    <property type="match status" value="1"/>
</dbReference>
<keyword evidence="8" id="KW-0808">Transferase</keyword>
<dbReference type="eggNOG" id="COG0213">
    <property type="taxonomic scope" value="Bacteria"/>
</dbReference>
<dbReference type="NCBIfam" id="NF004490">
    <property type="entry name" value="PRK05820.1"/>
    <property type="match status" value="1"/>
</dbReference>
<comment type="catalytic activity">
    <reaction evidence="9">
        <text>uridine + phosphate = alpha-D-ribose 1-phosphate + uracil</text>
        <dbReference type="Rhea" id="RHEA:24388"/>
        <dbReference type="ChEBI" id="CHEBI:16704"/>
        <dbReference type="ChEBI" id="CHEBI:17568"/>
        <dbReference type="ChEBI" id="CHEBI:43474"/>
        <dbReference type="ChEBI" id="CHEBI:57720"/>
        <dbReference type="EC" id="2.4.2.2"/>
    </reaction>
</comment>
<dbReference type="SUPFAM" id="SSF52418">
    <property type="entry name" value="Nucleoside phosphorylase/phosphoribosyltransferase catalytic domain"/>
    <property type="match status" value="1"/>
</dbReference>
<keyword evidence="7" id="KW-0328">Glycosyltransferase</keyword>
<dbReference type="PANTHER" id="PTHR10515:SF0">
    <property type="entry name" value="THYMIDINE PHOSPHORYLASE"/>
    <property type="match status" value="1"/>
</dbReference>
<comment type="catalytic activity">
    <reaction evidence="1">
        <text>2'-deoxyuridine + phosphate = 2-deoxy-alpha-D-ribose 1-phosphate + uracil</text>
        <dbReference type="Rhea" id="RHEA:22824"/>
        <dbReference type="ChEBI" id="CHEBI:16450"/>
        <dbReference type="ChEBI" id="CHEBI:17568"/>
        <dbReference type="ChEBI" id="CHEBI:43474"/>
        <dbReference type="ChEBI" id="CHEBI:57259"/>
        <dbReference type="EC" id="2.4.2.2"/>
    </reaction>
</comment>